<dbReference type="Proteomes" id="UP000756132">
    <property type="component" value="Chromosome 10"/>
</dbReference>
<reference evidence="1" key="2">
    <citation type="journal article" date="2022" name="Microb. Genom.">
        <title>A chromosome-scale genome assembly of the tomato pathogen Cladosporium fulvum reveals a compartmentalized genome architecture and the presence of a dispensable chromosome.</title>
        <authorList>
            <person name="Zaccaron A.Z."/>
            <person name="Chen L.H."/>
            <person name="Samaras A."/>
            <person name="Stergiopoulos I."/>
        </authorList>
    </citation>
    <scope>NUCLEOTIDE SEQUENCE</scope>
    <source>
        <strain evidence="1">Race5_Kim</strain>
    </source>
</reference>
<dbReference type="KEGG" id="ffu:CLAFUR5_12364"/>
<organism evidence="1 2">
    <name type="scientific">Passalora fulva</name>
    <name type="common">Tomato leaf mold</name>
    <name type="synonym">Cladosporium fulvum</name>
    <dbReference type="NCBI Taxonomy" id="5499"/>
    <lineage>
        <taxon>Eukaryota</taxon>
        <taxon>Fungi</taxon>
        <taxon>Dikarya</taxon>
        <taxon>Ascomycota</taxon>
        <taxon>Pezizomycotina</taxon>
        <taxon>Dothideomycetes</taxon>
        <taxon>Dothideomycetidae</taxon>
        <taxon>Mycosphaerellales</taxon>
        <taxon>Mycosphaerellaceae</taxon>
        <taxon>Fulvia</taxon>
    </lineage>
</organism>
<sequence>MDDLVGNAGFRAAKTLDPDLRAHADGLGHARDALSWTGFPMQMVGMVGCGNWFRGIGPQEEEEGDVADKEAAAAATMWDMSM</sequence>
<dbReference type="GeneID" id="71992242"/>
<accession>A0A9Q8UUE8</accession>
<reference evidence="1" key="1">
    <citation type="submission" date="2021-12" db="EMBL/GenBank/DDBJ databases">
        <authorList>
            <person name="Zaccaron A."/>
            <person name="Stergiopoulos I."/>
        </authorList>
    </citation>
    <scope>NUCLEOTIDE SEQUENCE</scope>
    <source>
        <strain evidence="1">Race5_Kim</strain>
    </source>
</reference>
<evidence type="ECO:0000313" key="2">
    <source>
        <dbReference type="Proteomes" id="UP000756132"/>
    </source>
</evidence>
<proteinExistence type="predicted"/>
<dbReference type="AlphaFoldDB" id="A0A9Q8UUE8"/>
<evidence type="ECO:0000313" key="1">
    <source>
        <dbReference type="EMBL" id="UJO22823.1"/>
    </source>
</evidence>
<dbReference type="EMBL" id="CP090172">
    <property type="protein sequence ID" value="UJO22823.1"/>
    <property type="molecule type" value="Genomic_DNA"/>
</dbReference>
<name>A0A9Q8UUE8_PASFU</name>
<gene>
    <name evidence="1" type="ORF">CLAFUR5_12364</name>
</gene>
<dbReference type="RefSeq" id="XP_047767189.1">
    <property type="nucleotide sequence ID" value="XM_047911512.1"/>
</dbReference>
<protein>
    <submittedName>
        <fullName evidence="1">Uncharacterized protein</fullName>
    </submittedName>
</protein>
<keyword evidence="2" id="KW-1185">Reference proteome</keyword>